<dbReference type="EMBL" id="JAEPCR010000015">
    <property type="protein sequence ID" value="MCG7977402.1"/>
    <property type="molecule type" value="Genomic_DNA"/>
</dbReference>
<evidence type="ECO:0000313" key="1">
    <source>
        <dbReference type="EMBL" id="MCG7977402.1"/>
    </source>
</evidence>
<gene>
    <name evidence="1" type="ORF">JAY77_04540</name>
</gene>
<reference evidence="1" key="1">
    <citation type="journal article" date="2021" name="Proc. Natl. Acad. Sci. U.S.A.">
        <title>Global biogeography of chemosynthetic symbionts reveals both localized and globally distributed symbiont groups. .</title>
        <authorList>
            <person name="Osvatic J.T."/>
            <person name="Wilkins L.G.E."/>
            <person name="Leibrecht L."/>
            <person name="Leray M."/>
            <person name="Zauner S."/>
            <person name="Polzin J."/>
            <person name="Camacho Y."/>
            <person name="Gros O."/>
            <person name="van Gils J.A."/>
            <person name="Eisen J.A."/>
            <person name="Petersen J.M."/>
            <person name="Yuen B."/>
        </authorList>
    </citation>
    <scope>NUCLEOTIDE SEQUENCE</scope>
    <source>
        <strain evidence="1">MAGclacostrist055</strain>
    </source>
</reference>
<dbReference type="PANTHER" id="PTHR35841:SF1">
    <property type="entry name" value="PHOSPHONATES-BINDING PERIPLASMIC PROTEIN"/>
    <property type="match status" value="1"/>
</dbReference>
<protein>
    <submittedName>
        <fullName evidence="1">PhnD/SsuA/transferrin family substrate-binding protein</fullName>
    </submittedName>
</protein>
<sequence length="300" mass="34730">MKIHPINHHGLNWIIGLIMLASLSAVADNHNIMRVGGSAESIYDSRITDVEILFTVLFNEMFKDHNEEFRIKIYDTDQALTRELAAGNLDAVFMDTVLYLDNFEHLHPEIAFAVQHGQSIKPKYILLVRRNSGIDSLHELQNKKIIIPSGHAVGKRFLDVELMHAGLPVSNDHFSEIRQTKESNTAIIKLFFNQVDAALVTDFSYEVASELNLQIPQSLEIIETSPPFIHMVISVRKDFPRHRIDKIFPYLENLEEIPRLQYLRKSFRFQGLHRISTDEVYDVRQLSDKYVRLRSEREIP</sequence>
<comment type="caution">
    <text evidence="1">The sequence shown here is derived from an EMBL/GenBank/DDBJ whole genome shotgun (WGS) entry which is preliminary data.</text>
</comment>
<dbReference type="AlphaFoldDB" id="A0A9E4JZN3"/>
<dbReference type="Proteomes" id="UP000886674">
    <property type="component" value="Unassembled WGS sequence"/>
</dbReference>
<accession>A0A9E4JZN3</accession>
<dbReference type="PANTHER" id="PTHR35841">
    <property type="entry name" value="PHOSPHONATES-BINDING PERIPLASMIC PROTEIN"/>
    <property type="match status" value="1"/>
</dbReference>
<evidence type="ECO:0000313" key="2">
    <source>
        <dbReference type="Proteomes" id="UP000886674"/>
    </source>
</evidence>
<dbReference type="SUPFAM" id="SSF53850">
    <property type="entry name" value="Periplasmic binding protein-like II"/>
    <property type="match status" value="1"/>
</dbReference>
<name>A0A9E4JZN3_9GAMM</name>
<organism evidence="1 2">
    <name type="scientific">Candidatus Thiodiazotropha taylori</name>
    <dbReference type="NCBI Taxonomy" id="2792791"/>
    <lineage>
        <taxon>Bacteria</taxon>
        <taxon>Pseudomonadati</taxon>
        <taxon>Pseudomonadota</taxon>
        <taxon>Gammaproteobacteria</taxon>
        <taxon>Chromatiales</taxon>
        <taxon>Sedimenticolaceae</taxon>
        <taxon>Candidatus Thiodiazotropha</taxon>
    </lineage>
</organism>
<dbReference type="Gene3D" id="3.40.190.10">
    <property type="entry name" value="Periplasmic binding protein-like II"/>
    <property type="match status" value="2"/>
</dbReference>
<dbReference type="Pfam" id="PF12974">
    <property type="entry name" value="Phosphonate-bd"/>
    <property type="match status" value="1"/>
</dbReference>
<proteinExistence type="predicted"/>